<accession>A0AAJ7RJ62</accession>
<proteinExistence type="predicted"/>
<gene>
    <name evidence="2" type="primary">LOC112494416</name>
</gene>
<name>A0AAJ7RJ62_CEPCN</name>
<dbReference type="RefSeq" id="XP_024941296.1">
    <property type="nucleotide sequence ID" value="XM_025085528.1"/>
</dbReference>
<keyword evidence="1" id="KW-1185">Reference proteome</keyword>
<dbReference type="AlphaFoldDB" id="A0AAJ7RJ62"/>
<dbReference type="GeneID" id="112494416"/>
<dbReference type="Proteomes" id="UP000694920">
    <property type="component" value="Unplaced"/>
</dbReference>
<protein>
    <submittedName>
        <fullName evidence="2">Uncharacterized protein LOC112494416</fullName>
    </submittedName>
</protein>
<evidence type="ECO:0000313" key="2">
    <source>
        <dbReference type="RefSeq" id="XP_024941296.1"/>
    </source>
</evidence>
<organism evidence="1 2">
    <name type="scientific">Cephus cinctus</name>
    <name type="common">Wheat stem sawfly</name>
    <dbReference type="NCBI Taxonomy" id="211228"/>
    <lineage>
        <taxon>Eukaryota</taxon>
        <taxon>Metazoa</taxon>
        <taxon>Ecdysozoa</taxon>
        <taxon>Arthropoda</taxon>
        <taxon>Hexapoda</taxon>
        <taxon>Insecta</taxon>
        <taxon>Pterygota</taxon>
        <taxon>Neoptera</taxon>
        <taxon>Endopterygota</taxon>
        <taxon>Hymenoptera</taxon>
        <taxon>Cephoidea</taxon>
        <taxon>Cephidae</taxon>
        <taxon>Cephus</taxon>
    </lineage>
</organism>
<sequence length="101" mass="11588">MEDYVMDMKTGHMNSEGKVIIHPTKKKLFKPKSKPKIQFSEKELAPGVTQRTTKIEETETCSGRKKIIHSSYVINENTGTFISVQRIDISPGCRNMNKRNF</sequence>
<dbReference type="KEGG" id="ccin:112494416"/>
<evidence type="ECO:0000313" key="1">
    <source>
        <dbReference type="Proteomes" id="UP000694920"/>
    </source>
</evidence>
<reference evidence="2" key="1">
    <citation type="submission" date="2025-08" db="UniProtKB">
        <authorList>
            <consortium name="RefSeq"/>
        </authorList>
    </citation>
    <scope>IDENTIFICATION</scope>
</reference>